<evidence type="ECO:0000256" key="9">
    <source>
        <dbReference type="SAM" id="Phobius"/>
    </source>
</evidence>
<dbReference type="Proteomes" id="UP000663870">
    <property type="component" value="Unassembled WGS sequence"/>
</dbReference>
<dbReference type="PROSITE" id="PS00237">
    <property type="entry name" value="G_PROTEIN_RECEP_F1_1"/>
    <property type="match status" value="1"/>
</dbReference>
<evidence type="ECO:0000259" key="11">
    <source>
        <dbReference type="PROSITE" id="PS50836"/>
    </source>
</evidence>
<dbReference type="GO" id="GO:0016020">
    <property type="term" value="C:membrane"/>
    <property type="evidence" value="ECO:0007669"/>
    <property type="project" value="UniProtKB-SubCell"/>
</dbReference>
<keyword evidence="8" id="KW-0297">G-protein coupled receptor</keyword>
<evidence type="ECO:0000256" key="8">
    <source>
        <dbReference type="RuleBase" id="RU000688"/>
    </source>
</evidence>
<accession>A0A815VIK3</accession>
<keyword evidence="13" id="KW-1185">Reference proteome</keyword>
<feature type="transmembrane region" description="Helical" evidence="9">
    <location>
        <begin position="57"/>
        <end position="82"/>
    </location>
</feature>
<feature type="transmembrane region" description="Helical" evidence="9">
    <location>
        <begin position="141"/>
        <end position="162"/>
    </location>
</feature>
<comment type="similarity">
    <text evidence="2">Belongs to the copper type II ascorbate-dependent monooxygenase family.</text>
</comment>
<keyword evidence="5 9" id="KW-0472">Membrane</keyword>
<dbReference type="SMART" id="SM00664">
    <property type="entry name" value="DoH"/>
    <property type="match status" value="1"/>
</dbReference>
<dbReference type="InterPro" id="IPR017452">
    <property type="entry name" value="GPCR_Rhodpsn_7TM"/>
</dbReference>
<evidence type="ECO:0000256" key="4">
    <source>
        <dbReference type="ARBA" id="ARBA00022989"/>
    </source>
</evidence>
<dbReference type="Pfam" id="PF00001">
    <property type="entry name" value="7tm_1"/>
    <property type="match status" value="1"/>
</dbReference>
<dbReference type="Pfam" id="PF03351">
    <property type="entry name" value="DOMON"/>
    <property type="match status" value="1"/>
</dbReference>
<comment type="similarity">
    <text evidence="8">Belongs to the G-protein coupled receptor 1 family.</text>
</comment>
<evidence type="ECO:0000256" key="5">
    <source>
        <dbReference type="ARBA" id="ARBA00023136"/>
    </source>
</evidence>
<dbReference type="CDD" id="cd09631">
    <property type="entry name" value="DOMON_DOH"/>
    <property type="match status" value="1"/>
</dbReference>
<dbReference type="FunFam" id="2.60.120.230:FF:000001">
    <property type="entry name" value="Monooxygenase, DBH-like 1"/>
    <property type="match status" value="1"/>
</dbReference>
<keyword evidence="8" id="KW-0675">Receptor</keyword>
<reference evidence="12" key="1">
    <citation type="submission" date="2021-02" db="EMBL/GenBank/DDBJ databases">
        <authorList>
            <person name="Nowell W R."/>
        </authorList>
    </citation>
    <scope>NUCLEOTIDE SEQUENCE</scope>
</reference>
<feature type="transmembrane region" description="Helical" evidence="9">
    <location>
        <begin position="297"/>
        <end position="315"/>
    </location>
</feature>
<dbReference type="InterPro" id="IPR014784">
    <property type="entry name" value="Cu2_ascorb_mOase-like_C"/>
</dbReference>
<dbReference type="InterPro" id="IPR024548">
    <property type="entry name" value="Cu2_monoox_C"/>
</dbReference>
<evidence type="ECO:0000313" key="12">
    <source>
        <dbReference type="EMBL" id="CAF1532451.1"/>
    </source>
</evidence>
<dbReference type="SUPFAM" id="SSF81321">
    <property type="entry name" value="Family A G protein-coupled receptor-like"/>
    <property type="match status" value="1"/>
</dbReference>
<dbReference type="InterPro" id="IPR000323">
    <property type="entry name" value="Cu2_ascorb_mOase_N"/>
</dbReference>
<dbReference type="PRINTS" id="PR00237">
    <property type="entry name" value="GPCRRHODOPSN"/>
</dbReference>
<dbReference type="Pfam" id="PF01082">
    <property type="entry name" value="Cu2_monooxygen"/>
    <property type="match status" value="1"/>
</dbReference>
<dbReference type="CDD" id="cd00637">
    <property type="entry name" value="7tm_classA_rhodopsin-like"/>
    <property type="match status" value="1"/>
</dbReference>
<dbReference type="SUPFAM" id="SSF49344">
    <property type="entry name" value="CBD9-like"/>
    <property type="match status" value="1"/>
</dbReference>
<evidence type="ECO:0000313" key="13">
    <source>
        <dbReference type="Proteomes" id="UP000663870"/>
    </source>
</evidence>
<dbReference type="InterPro" id="IPR000945">
    <property type="entry name" value="DBH-like"/>
</dbReference>
<dbReference type="Gene3D" id="2.60.120.310">
    <property type="entry name" value="Copper type II, ascorbate-dependent monooxygenase, N-terminal domain"/>
    <property type="match status" value="1"/>
</dbReference>
<comment type="subcellular location">
    <subcellularLocation>
        <location evidence="1">Membrane</location>
    </subcellularLocation>
</comment>
<evidence type="ECO:0000256" key="3">
    <source>
        <dbReference type="ARBA" id="ARBA00022692"/>
    </source>
</evidence>
<evidence type="ECO:0000256" key="2">
    <source>
        <dbReference type="ARBA" id="ARBA00010676"/>
    </source>
</evidence>
<dbReference type="InterPro" id="IPR045266">
    <property type="entry name" value="DOH_DOMON"/>
</dbReference>
<evidence type="ECO:0000259" key="10">
    <source>
        <dbReference type="PROSITE" id="PS50262"/>
    </source>
</evidence>
<dbReference type="PROSITE" id="PS50262">
    <property type="entry name" value="G_PROTEIN_RECEP_F1_2"/>
    <property type="match status" value="1"/>
</dbReference>
<dbReference type="SUPFAM" id="SSF49742">
    <property type="entry name" value="PHM/PNGase F"/>
    <property type="match status" value="2"/>
</dbReference>
<feature type="domain" description="G-protein coupled receptors family 1 profile" evidence="10">
    <location>
        <begin position="35"/>
        <end position="355"/>
    </location>
</feature>
<name>A0A815VIK3_9BILA</name>
<dbReference type="GO" id="GO:0004500">
    <property type="term" value="F:dopamine beta-monooxygenase activity"/>
    <property type="evidence" value="ECO:0007669"/>
    <property type="project" value="InterPro"/>
</dbReference>
<keyword evidence="4 9" id="KW-1133">Transmembrane helix</keyword>
<dbReference type="Pfam" id="PF03712">
    <property type="entry name" value="Cu2_monoox_C"/>
    <property type="match status" value="1"/>
</dbReference>
<dbReference type="GO" id="GO:0004930">
    <property type="term" value="F:G protein-coupled receptor activity"/>
    <property type="evidence" value="ECO:0007669"/>
    <property type="project" value="UniProtKB-KW"/>
</dbReference>
<evidence type="ECO:0000256" key="7">
    <source>
        <dbReference type="ARBA" id="ARBA00023180"/>
    </source>
</evidence>
<gene>
    <name evidence="12" type="ORF">JXQ802_LOCUS42339</name>
</gene>
<feature type="domain" description="DOMON" evidence="11">
    <location>
        <begin position="413"/>
        <end position="530"/>
    </location>
</feature>
<dbReference type="InterPro" id="IPR000276">
    <property type="entry name" value="GPCR_Rhodpsn"/>
</dbReference>
<keyword evidence="8" id="KW-0807">Transducer</keyword>
<evidence type="ECO:0000256" key="1">
    <source>
        <dbReference type="ARBA" id="ARBA00004370"/>
    </source>
</evidence>
<organism evidence="12 13">
    <name type="scientific">Rotaria sordida</name>
    <dbReference type="NCBI Taxonomy" id="392033"/>
    <lineage>
        <taxon>Eukaryota</taxon>
        <taxon>Metazoa</taxon>
        <taxon>Spiralia</taxon>
        <taxon>Gnathifera</taxon>
        <taxon>Rotifera</taxon>
        <taxon>Eurotatoria</taxon>
        <taxon>Bdelloidea</taxon>
        <taxon>Philodinida</taxon>
        <taxon>Philodinidae</taxon>
        <taxon>Rotaria</taxon>
    </lineage>
</organism>
<dbReference type="PANTHER" id="PTHR10157">
    <property type="entry name" value="DOPAMINE BETA HYDROXYLASE RELATED"/>
    <property type="match status" value="1"/>
</dbReference>
<feature type="transmembrane region" description="Helical" evidence="9">
    <location>
        <begin position="102"/>
        <end position="120"/>
    </location>
</feature>
<dbReference type="Gene3D" id="2.60.120.230">
    <property type="match status" value="1"/>
</dbReference>
<proteinExistence type="inferred from homology"/>
<feature type="transmembrane region" description="Helical" evidence="9">
    <location>
        <begin position="20"/>
        <end position="45"/>
    </location>
</feature>
<evidence type="ECO:0000256" key="6">
    <source>
        <dbReference type="ARBA" id="ARBA00023157"/>
    </source>
</evidence>
<sequence>MNITILINIQNGPSEWFRIFLIILFIIILMIGLIGNSLVLLSTITNHIEIRCSSTNLLLVNMSCADLIIIIFNIFDIVQFSFDHFWPTAWYFGLSFCKIVRFAQVFGCYVSVQTLLIISIERYISIIYPITISQINYRKRLCLIFILIWSLGFIMALPNLYLLELHPFYNRPQYYICGLSDHWTDSHLITFYKYTESVLFFFLPALIQTILYLIICRKIFLIDRTIQAHCHVQSVQQIMISNSFHRCSDTKLSCSLPLPLMNNNNNKKSLSPTISPCPQGHIIQSRANNANIARKKAIIMLLIVAILYFIAFSPIQINFIHTQINHSHHLYEHRLFFIITILLALSSTAFNPILFYIFSKYFRYKFKILLRHICPLCRSSIKHQNNFPTHLDAISSPIPPYTNYTYATELQPNLADLWWSIDDLRKEITFEFHINTTGWIALGISPAGGMVGADIGLGWIDQSGQLHFEDRYAYGFYQPMVDNTTQDWFGLQGREVNGWTAIQFKRLLDTCDVMDYPIKSGTNIVIYAYSLEDPVIIDGKATIKYHGDRRYTRAIPLQSYANPPSESKFTGLDYFDFQLHNYSVPSNETTYHCTVYKVPAKFPKRRHAIAHKAIIDPANIDIVHHMLMYECDPSAVFDDENLPSGICDDLGEVLMPCTSRIATGWAVGGDYINEFPEVAGYPVGGDFEIQYYVIQMHFNNIHQMSNRTDSSGMRFYLGNELRQYDIGYMTLGQISGATAIAIPPYDDRLVIDSYCPALAMQNIPPTGITVVAAFPHTHLQGRSVWTKIIRNKKAVQYLFNGDAYTFNYQFQNRLPQPITLYPGDELATRCIYSTTNKSVVTLGGEATSDEMCLHMFTYYPRMNNLHFCWMANSMEAWGRVTNDSIPLDYNSIVKWLTDRQWTRQSIADWQTFYNSTSKLLIYDNGGNIDFADLPKLPDYEDFEPYQCKKNTTDVDTALRPSKLRSLLKRMEITS</sequence>
<dbReference type="EMBL" id="CAJNOL010002841">
    <property type="protein sequence ID" value="CAF1532451.1"/>
    <property type="molecule type" value="Genomic_DNA"/>
</dbReference>
<dbReference type="AlphaFoldDB" id="A0A815VIK3"/>
<dbReference type="InterPro" id="IPR036939">
    <property type="entry name" value="Cu2_ascorb_mOase_N_sf"/>
</dbReference>
<dbReference type="GO" id="GO:0005507">
    <property type="term" value="F:copper ion binding"/>
    <property type="evidence" value="ECO:0007669"/>
    <property type="project" value="InterPro"/>
</dbReference>
<dbReference type="Gene3D" id="1.20.1070.10">
    <property type="entry name" value="Rhodopsin 7-helix transmembrane proteins"/>
    <property type="match status" value="1"/>
</dbReference>
<feature type="transmembrane region" description="Helical" evidence="9">
    <location>
        <begin position="335"/>
        <end position="358"/>
    </location>
</feature>
<keyword evidence="6" id="KW-1015">Disulfide bond</keyword>
<dbReference type="Gene3D" id="2.60.40.1210">
    <property type="entry name" value="Cellobiose dehydrogenase, cytochrome domain"/>
    <property type="match status" value="1"/>
</dbReference>
<dbReference type="PROSITE" id="PS50836">
    <property type="entry name" value="DOMON"/>
    <property type="match status" value="1"/>
</dbReference>
<keyword evidence="3 8" id="KW-0812">Transmembrane</keyword>
<comment type="caution">
    <text evidence="12">The sequence shown here is derived from an EMBL/GenBank/DDBJ whole genome shotgun (WGS) entry which is preliminary data.</text>
</comment>
<protein>
    <submittedName>
        <fullName evidence="12">Uncharacterized protein</fullName>
    </submittedName>
</protein>
<feature type="transmembrane region" description="Helical" evidence="9">
    <location>
        <begin position="198"/>
        <end position="215"/>
    </location>
</feature>
<dbReference type="InterPro" id="IPR005018">
    <property type="entry name" value="DOMON_domain"/>
</dbReference>
<dbReference type="PANTHER" id="PTHR10157:SF23">
    <property type="entry name" value="MOXD1 HOMOLOG 1"/>
    <property type="match status" value="1"/>
</dbReference>
<keyword evidence="7" id="KW-0325">Glycoprotein</keyword>
<dbReference type="InterPro" id="IPR008977">
    <property type="entry name" value="PHM/PNGase_F_dom_sf"/>
</dbReference>